<dbReference type="GeneTree" id="ENSGT00940000158419"/>
<evidence type="ECO:0000256" key="4">
    <source>
        <dbReference type="ARBA" id="ARBA00022771"/>
    </source>
</evidence>
<reference evidence="13" key="1">
    <citation type="submission" date="2025-08" db="UniProtKB">
        <authorList>
            <consortium name="Ensembl"/>
        </authorList>
    </citation>
    <scope>IDENTIFICATION</scope>
</reference>
<proteinExistence type="predicted"/>
<evidence type="ECO:0000256" key="9">
    <source>
        <dbReference type="PROSITE-ProRule" id="PRU00175"/>
    </source>
</evidence>
<feature type="domain" description="RING-type" evidence="12">
    <location>
        <begin position="379"/>
        <end position="417"/>
    </location>
</feature>
<evidence type="ECO:0000256" key="6">
    <source>
        <dbReference type="ARBA" id="ARBA00022833"/>
    </source>
</evidence>
<dbReference type="InterPro" id="IPR001841">
    <property type="entry name" value="Znf_RING"/>
</dbReference>
<dbReference type="GO" id="GO:1904294">
    <property type="term" value="P:positive regulation of ERAD pathway"/>
    <property type="evidence" value="ECO:0007669"/>
    <property type="project" value="InterPro"/>
</dbReference>
<evidence type="ECO:0000256" key="5">
    <source>
        <dbReference type="ARBA" id="ARBA00022786"/>
    </source>
</evidence>
<dbReference type="InterPro" id="IPR013083">
    <property type="entry name" value="Znf_RING/FYVE/PHD"/>
</dbReference>
<evidence type="ECO:0000313" key="13">
    <source>
        <dbReference type="Ensembl" id="ENSHCOP00000000400.1"/>
    </source>
</evidence>
<evidence type="ECO:0000256" key="8">
    <source>
        <dbReference type="ARBA" id="ARBA00023136"/>
    </source>
</evidence>
<name>A0A3Q2X8C1_HIPCM</name>
<keyword evidence="7 11" id="KW-1133">Transmembrane helix</keyword>
<dbReference type="PANTHER" id="PTHR15860:SF2">
    <property type="entry name" value="RING FINGER AND TRANSMEMBRANE DOMAIN-CONTAINING PROTEIN 2"/>
    <property type="match status" value="1"/>
</dbReference>
<keyword evidence="14" id="KW-1185">Reference proteome</keyword>
<dbReference type="Gene3D" id="3.30.40.10">
    <property type="entry name" value="Zinc/RING finger domain, C3HC4 (zinc finger)"/>
    <property type="match status" value="1"/>
</dbReference>
<keyword evidence="2 11" id="KW-0812">Transmembrane</keyword>
<accession>A0A3Q2X8C1</accession>
<evidence type="ECO:0000256" key="1">
    <source>
        <dbReference type="ARBA" id="ARBA00004141"/>
    </source>
</evidence>
<dbReference type="PROSITE" id="PS00518">
    <property type="entry name" value="ZF_RING_1"/>
    <property type="match status" value="1"/>
</dbReference>
<dbReference type="OMA" id="HHRQPPH"/>
<dbReference type="InterPro" id="IPR044235">
    <property type="entry name" value="RNFT1/2"/>
</dbReference>
<evidence type="ECO:0000256" key="2">
    <source>
        <dbReference type="ARBA" id="ARBA00022692"/>
    </source>
</evidence>
<dbReference type="GO" id="GO:0061630">
    <property type="term" value="F:ubiquitin protein ligase activity"/>
    <property type="evidence" value="ECO:0007669"/>
    <property type="project" value="InterPro"/>
</dbReference>
<keyword evidence="5" id="KW-0833">Ubl conjugation pathway</keyword>
<dbReference type="AlphaFoldDB" id="A0A3Q2X8C1"/>
<feature type="transmembrane region" description="Helical" evidence="11">
    <location>
        <begin position="178"/>
        <end position="197"/>
    </location>
</feature>
<dbReference type="InterPro" id="IPR017907">
    <property type="entry name" value="Znf_RING_CS"/>
</dbReference>
<evidence type="ECO:0000256" key="3">
    <source>
        <dbReference type="ARBA" id="ARBA00022723"/>
    </source>
</evidence>
<feature type="region of interest" description="Disordered" evidence="10">
    <location>
        <begin position="96"/>
        <end position="145"/>
    </location>
</feature>
<dbReference type="PROSITE" id="PS50089">
    <property type="entry name" value="ZF_RING_2"/>
    <property type="match status" value="1"/>
</dbReference>
<feature type="compositionally biased region" description="Basic residues" evidence="10">
    <location>
        <begin position="115"/>
        <end position="131"/>
    </location>
</feature>
<reference evidence="13" key="2">
    <citation type="submission" date="2025-09" db="UniProtKB">
        <authorList>
            <consortium name="Ensembl"/>
        </authorList>
    </citation>
    <scope>IDENTIFICATION</scope>
</reference>
<feature type="compositionally biased region" description="Basic and acidic residues" evidence="10">
    <location>
        <begin position="97"/>
        <end position="107"/>
    </location>
</feature>
<keyword evidence="8 11" id="KW-0472">Membrane</keyword>
<comment type="subcellular location">
    <subcellularLocation>
        <location evidence="1">Membrane</location>
        <topology evidence="1">Multi-pass membrane protein</topology>
    </subcellularLocation>
</comment>
<protein>
    <submittedName>
        <fullName evidence="13">Ring finger protein, transmembrane 2</fullName>
    </submittedName>
</protein>
<organism evidence="13 14">
    <name type="scientific">Hippocampus comes</name>
    <name type="common">Tiger tail seahorse</name>
    <dbReference type="NCBI Taxonomy" id="109280"/>
    <lineage>
        <taxon>Eukaryota</taxon>
        <taxon>Metazoa</taxon>
        <taxon>Chordata</taxon>
        <taxon>Craniata</taxon>
        <taxon>Vertebrata</taxon>
        <taxon>Euteleostomi</taxon>
        <taxon>Actinopterygii</taxon>
        <taxon>Neopterygii</taxon>
        <taxon>Teleostei</taxon>
        <taxon>Neoteleostei</taxon>
        <taxon>Acanthomorphata</taxon>
        <taxon>Syngnathiaria</taxon>
        <taxon>Syngnathiformes</taxon>
        <taxon>Syngnathoidei</taxon>
        <taxon>Syngnathidae</taxon>
        <taxon>Hippocampus</taxon>
    </lineage>
</organism>
<evidence type="ECO:0000256" key="10">
    <source>
        <dbReference type="SAM" id="MobiDB-lite"/>
    </source>
</evidence>
<feature type="transmembrane region" description="Helical" evidence="11">
    <location>
        <begin position="263"/>
        <end position="285"/>
    </location>
</feature>
<dbReference type="SUPFAM" id="SSF57850">
    <property type="entry name" value="RING/U-box"/>
    <property type="match status" value="1"/>
</dbReference>
<feature type="transmembrane region" description="Helical" evidence="11">
    <location>
        <begin position="209"/>
        <end position="230"/>
    </location>
</feature>
<dbReference type="Pfam" id="PF13639">
    <property type="entry name" value="zf-RING_2"/>
    <property type="match status" value="1"/>
</dbReference>
<evidence type="ECO:0000256" key="7">
    <source>
        <dbReference type="ARBA" id="ARBA00022989"/>
    </source>
</evidence>
<keyword evidence="6" id="KW-0862">Zinc</keyword>
<keyword evidence="3" id="KW-0479">Metal-binding</keyword>
<evidence type="ECO:0000256" key="11">
    <source>
        <dbReference type="SAM" id="Phobius"/>
    </source>
</evidence>
<sequence length="439" mass="48526">LRAASCVDERRAMQRRHSSNTDGMPSERSRSQTLGSESSLDEGGVFDCLKADSPASPQIFSGLVGVPSATVSSAQFQAASLVLGSPPDVFVQMTASSREEGGPRRPEGGAFLPRPPHHHHHPHPHPQHHHGHREEAGPEDPSTPAPALSELKAVVTWLQRGFPFILILLAKVCFQHKLGIAVCVGMASTFAYANATFKHQVSLREERSVLVALWIGLFLSGNVAYIYYAFSQEELYNSLMFSKPNLDGFDFFDLMWAVGVTDFVLKFVTIGLKCFVLFLPGILLAFKSRGKFYLLIEELSQLFRALVPIQLWYKYIMGEEPSASYFLGATLIIIYSVCKSLDICGRASALRKALVLLCHSQSYGVRAGGQQCSEAGDVCAICQADFREPVALLCQHVFCEECLSSWLDRERACPLCRATVLETLRCWKDGTTSAHFQIY</sequence>
<keyword evidence="4 9" id="KW-0863">Zinc-finger</keyword>
<evidence type="ECO:0000259" key="12">
    <source>
        <dbReference type="PROSITE" id="PS50089"/>
    </source>
</evidence>
<dbReference type="Ensembl" id="ENSHCOT00000013836.1">
    <property type="protein sequence ID" value="ENSHCOP00000000400.1"/>
    <property type="gene ID" value="ENSHCOG00000001208.1"/>
</dbReference>
<dbReference type="GO" id="GO:0008270">
    <property type="term" value="F:zinc ion binding"/>
    <property type="evidence" value="ECO:0007669"/>
    <property type="project" value="UniProtKB-KW"/>
</dbReference>
<dbReference type="PANTHER" id="PTHR15860">
    <property type="entry name" value="UNCHARACTERIZED RING FINGER-CONTAINING PROTEIN"/>
    <property type="match status" value="1"/>
</dbReference>
<dbReference type="SMART" id="SM00184">
    <property type="entry name" value="RING"/>
    <property type="match status" value="1"/>
</dbReference>
<evidence type="ECO:0000313" key="14">
    <source>
        <dbReference type="Proteomes" id="UP000264820"/>
    </source>
</evidence>
<feature type="region of interest" description="Disordered" evidence="10">
    <location>
        <begin position="1"/>
        <end position="45"/>
    </location>
</feature>
<dbReference type="GO" id="GO:0016020">
    <property type="term" value="C:membrane"/>
    <property type="evidence" value="ECO:0007669"/>
    <property type="project" value="UniProtKB-SubCell"/>
</dbReference>
<dbReference type="Proteomes" id="UP000264820">
    <property type="component" value="Unplaced"/>
</dbReference>